<dbReference type="STRING" id="1336337.A0A3N4J986"/>
<proteinExistence type="predicted"/>
<dbReference type="AlphaFoldDB" id="A0A3N4J986"/>
<keyword evidence="1" id="KW-1133">Transmembrane helix</keyword>
<keyword evidence="3" id="KW-1185">Reference proteome</keyword>
<evidence type="ECO:0000313" key="3">
    <source>
        <dbReference type="Proteomes" id="UP000276215"/>
    </source>
</evidence>
<gene>
    <name evidence="2" type="ORF">L873DRAFT_1847071</name>
</gene>
<evidence type="ECO:0000256" key="1">
    <source>
        <dbReference type="SAM" id="Phobius"/>
    </source>
</evidence>
<evidence type="ECO:0000313" key="2">
    <source>
        <dbReference type="EMBL" id="RPA93578.1"/>
    </source>
</evidence>
<protein>
    <submittedName>
        <fullName evidence="2">Uncharacterized protein</fullName>
    </submittedName>
</protein>
<dbReference type="Proteomes" id="UP000276215">
    <property type="component" value="Unassembled WGS sequence"/>
</dbReference>
<organism evidence="2 3">
    <name type="scientific">Choiromyces venosus 120613-1</name>
    <dbReference type="NCBI Taxonomy" id="1336337"/>
    <lineage>
        <taxon>Eukaryota</taxon>
        <taxon>Fungi</taxon>
        <taxon>Dikarya</taxon>
        <taxon>Ascomycota</taxon>
        <taxon>Pezizomycotina</taxon>
        <taxon>Pezizomycetes</taxon>
        <taxon>Pezizales</taxon>
        <taxon>Tuberaceae</taxon>
        <taxon>Choiromyces</taxon>
    </lineage>
</organism>
<dbReference type="EMBL" id="ML120449">
    <property type="protein sequence ID" value="RPA93578.1"/>
    <property type="molecule type" value="Genomic_DNA"/>
</dbReference>
<keyword evidence="1" id="KW-0812">Transmembrane</keyword>
<name>A0A3N4J986_9PEZI</name>
<reference evidence="2 3" key="1">
    <citation type="journal article" date="2018" name="Nat. Ecol. Evol.">
        <title>Pezizomycetes genomes reveal the molecular basis of ectomycorrhizal truffle lifestyle.</title>
        <authorList>
            <person name="Murat C."/>
            <person name="Payen T."/>
            <person name="Noel B."/>
            <person name="Kuo A."/>
            <person name="Morin E."/>
            <person name="Chen J."/>
            <person name="Kohler A."/>
            <person name="Krizsan K."/>
            <person name="Balestrini R."/>
            <person name="Da Silva C."/>
            <person name="Montanini B."/>
            <person name="Hainaut M."/>
            <person name="Levati E."/>
            <person name="Barry K.W."/>
            <person name="Belfiori B."/>
            <person name="Cichocki N."/>
            <person name="Clum A."/>
            <person name="Dockter R.B."/>
            <person name="Fauchery L."/>
            <person name="Guy J."/>
            <person name="Iotti M."/>
            <person name="Le Tacon F."/>
            <person name="Lindquist E.A."/>
            <person name="Lipzen A."/>
            <person name="Malagnac F."/>
            <person name="Mello A."/>
            <person name="Molinier V."/>
            <person name="Miyauchi S."/>
            <person name="Poulain J."/>
            <person name="Riccioni C."/>
            <person name="Rubini A."/>
            <person name="Sitrit Y."/>
            <person name="Splivallo R."/>
            <person name="Traeger S."/>
            <person name="Wang M."/>
            <person name="Zifcakova L."/>
            <person name="Wipf D."/>
            <person name="Zambonelli A."/>
            <person name="Paolocci F."/>
            <person name="Nowrousian M."/>
            <person name="Ottonello S."/>
            <person name="Baldrian P."/>
            <person name="Spatafora J.W."/>
            <person name="Henrissat B."/>
            <person name="Nagy L.G."/>
            <person name="Aury J.M."/>
            <person name="Wincker P."/>
            <person name="Grigoriev I.V."/>
            <person name="Bonfante P."/>
            <person name="Martin F.M."/>
        </authorList>
    </citation>
    <scope>NUCLEOTIDE SEQUENCE [LARGE SCALE GENOMIC DNA]</scope>
    <source>
        <strain evidence="2 3">120613-1</strain>
    </source>
</reference>
<keyword evidence="1" id="KW-0472">Membrane</keyword>
<sequence>MVRPREFLERFHPNQKFCAWGSSHTFGGTAKSKSLYRFGFPRQNFYYVAAIAAAVILTAGVVARVGIRKDVREAKIDGAQEAAMGQLIPTEITQQRTRAVSSNGRTYLMTEVRTVSSTGQRGGGTRVIEITGTNVEEITVPGLRTYITASDGSLDLQTLVGTTLAYTNSQGEAVPTTIYGQSTTVTDANGLSTTSTVFAGLSIVTDVEGRISKSLSINTVAAAAPGAPVTSFETTMTTSVNEFTTTVNGVASTGTTTEEVAVSKRESTMFDIATSPWQWSDVFTNMGSLDQRKLQKV</sequence>
<feature type="transmembrane region" description="Helical" evidence="1">
    <location>
        <begin position="45"/>
        <end position="67"/>
    </location>
</feature>
<accession>A0A3N4J986</accession>